<dbReference type="InterPro" id="IPR041667">
    <property type="entry name" value="Cupin_8"/>
</dbReference>
<dbReference type="Gene3D" id="2.130.10.10">
    <property type="entry name" value="YVTN repeat-like/Quinoprotein amine dehydrogenase"/>
    <property type="match status" value="2"/>
</dbReference>
<protein>
    <recommendedName>
        <fullName evidence="2">JmjC domain-containing protein</fullName>
    </recommendedName>
</protein>
<evidence type="ECO:0000256" key="1">
    <source>
        <dbReference type="SAM" id="MobiDB-lite"/>
    </source>
</evidence>
<dbReference type="SUPFAM" id="SSF50998">
    <property type="entry name" value="Quinoprotein alcohol dehydrogenase-like"/>
    <property type="match status" value="1"/>
</dbReference>
<dbReference type="Proteomes" id="UP001642483">
    <property type="component" value="Unassembled WGS sequence"/>
</dbReference>
<dbReference type="PANTHER" id="PTHR12461">
    <property type="entry name" value="HYPOXIA-INDUCIBLE FACTOR 1 ALPHA INHIBITOR-RELATED"/>
    <property type="match status" value="1"/>
</dbReference>
<dbReference type="SMART" id="SM00558">
    <property type="entry name" value="JmjC"/>
    <property type="match status" value="1"/>
</dbReference>
<accession>A0ABP0FCW5</accession>
<dbReference type="PANTHER" id="PTHR12461:SF105">
    <property type="entry name" value="HYPOXIA-INDUCIBLE FACTOR 1-ALPHA INHIBITOR"/>
    <property type="match status" value="1"/>
</dbReference>
<gene>
    <name evidence="3" type="ORF">CVLEPA_LOCUS5638</name>
</gene>
<sequence length="933" mass="103878">MKHEFSTLLKLGMHKPTLGSIKVLNYEPTPKTFYEDFIRNSTPVLIRTNNPSWHKYFSNWARPSFLQTHINDMPGRAYSRPIWTQDYPGEVRLNFTDFLQRVYDEKLYWDSTFPLENTLFKHMPLPLPLSCSRYTDWAQSTTLLYTNRNSTSAFHQDGAENFFFQISGKKTWLIANYSEGNKAYADLYDVQPGLSPINPEQVDLDKYPLAADINFYKVTVEPGDMLYVPEHWWHHVTSFDPPIISVNLWSNVFNFPPSQNLRNIANHTTVVSKFIRESSSPSIKCMWQHRSLADVSQSNWKEVYTPSKSVYVYSIYFSSDISGCFYAVNSITGSILWNYTISTDAGSTPVVSADEKTVYFADEDSKLYAFHTESGNLLWKIELSDAIVASLRLNKIKDILYAATIDGWVYAFNITADGRPSLLWKSGPFPGEIWSSPFIHKPGLIICIKTTSTEDPSVYMLHESNGSVMWSHTMGRPVFASPVVDHESNNLFVLDVENYLNVIDMQTGKSLGTFDIGDGVLSSPVLTSNGKYLYAVTTSGSVMCLEIANSRAVVWNFASNKSTESDVMSTPLLSEKRNILCVALQNEILALNASNGIGLWKFIGQAYFMSSPAMDKFGTLYFGGTDKTLYAFDAGSLPGRESLVTIGERARIPQSTKLFPKTFGSFTMASIYFAIPPPKYEPNEDFLSFFNRFDAFCTMIEANPALRKHLLINSLDEDLSWDVRGRDLSLFDLEYDELVKRGTEARPPICSTESNKCRVLKGTRFDADRAISSLAFAVRKRICAVETPASEEQAVASTPAEQPAETPAPEEQAAESAPAEQAAETPAPEEQAAESAPAEEAAETPAPEEQAAESAPAEQAAETPAPEEQAVESAPASKQRIWDVSLFRYNHEVSQSSDFCAVESSATPGDGCSPSWTVGLGCVVLINNGAPND</sequence>
<dbReference type="SUPFAM" id="SSF51197">
    <property type="entry name" value="Clavaminate synthase-like"/>
    <property type="match status" value="1"/>
</dbReference>
<feature type="compositionally biased region" description="Low complexity" evidence="1">
    <location>
        <begin position="796"/>
        <end position="868"/>
    </location>
</feature>
<dbReference type="EMBL" id="CAWYQH010000024">
    <property type="protein sequence ID" value="CAK8676157.1"/>
    <property type="molecule type" value="Genomic_DNA"/>
</dbReference>
<dbReference type="InterPro" id="IPR015943">
    <property type="entry name" value="WD40/YVTN_repeat-like_dom_sf"/>
</dbReference>
<dbReference type="Pfam" id="PF13621">
    <property type="entry name" value="Cupin_8"/>
    <property type="match status" value="1"/>
</dbReference>
<dbReference type="InterPro" id="IPR002372">
    <property type="entry name" value="PQQ_rpt_dom"/>
</dbReference>
<dbReference type="Pfam" id="PF13360">
    <property type="entry name" value="PQQ_2"/>
    <property type="match status" value="2"/>
</dbReference>
<name>A0ABP0FCW5_CLALP</name>
<dbReference type="SMART" id="SM00564">
    <property type="entry name" value="PQQ"/>
    <property type="match status" value="6"/>
</dbReference>
<dbReference type="Gene3D" id="2.60.120.650">
    <property type="entry name" value="Cupin"/>
    <property type="match status" value="1"/>
</dbReference>
<dbReference type="InterPro" id="IPR018391">
    <property type="entry name" value="PQQ_b-propeller_rpt"/>
</dbReference>
<dbReference type="PROSITE" id="PS51184">
    <property type="entry name" value="JMJC"/>
    <property type="match status" value="1"/>
</dbReference>
<keyword evidence="4" id="KW-1185">Reference proteome</keyword>
<proteinExistence type="predicted"/>
<evidence type="ECO:0000259" key="2">
    <source>
        <dbReference type="PROSITE" id="PS51184"/>
    </source>
</evidence>
<organism evidence="3 4">
    <name type="scientific">Clavelina lepadiformis</name>
    <name type="common">Light-bulb sea squirt</name>
    <name type="synonym">Ascidia lepadiformis</name>
    <dbReference type="NCBI Taxonomy" id="159417"/>
    <lineage>
        <taxon>Eukaryota</taxon>
        <taxon>Metazoa</taxon>
        <taxon>Chordata</taxon>
        <taxon>Tunicata</taxon>
        <taxon>Ascidiacea</taxon>
        <taxon>Aplousobranchia</taxon>
        <taxon>Clavelinidae</taxon>
        <taxon>Clavelina</taxon>
    </lineage>
</organism>
<reference evidence="3 4" key="1">
    <citation type="submission" date="2024-02" db="EMBL/GenBank/DDBJ databases">
        <authorList>
            <person name="Daric V."/>
            <person name="Darras S."/>
        </authorList>
    </citation>
    <scope>NUCLEOTIDE SEQUENCE [LARGE SCALE GENOMIC DNA]</scope>
</reference>
<comment type="caution">
    <text evidence="3">The sequence shown here is derived from an EMBL/GenBank/DDBJ whole genome shotgun (WGS) entry which is preliminary data.</text>
</comment>
<evidence type="ECO:0000313" key="4">
    <source>
        <dbReference type="Proteomes" id="UP001642483"/>
    </source>
</evidence>
<dbReference type="InterPro" id="IPR003347">
    <property type="entry name" value="JmjC_dom"/>
</dbReference>
<feature type="domain" description="JmjC" evidence="2">
    <location>
        <begin position="111"/>
        <end position="278"/>
    </location>
</feature>
<evidence type="ECO:0000313" key="3">
    <source>
        <dbReference type="EMBL" id="CAK8676157.1"/>
    </source>
</evidence>
<feature type="region of interest" description="Disordered" evidence="1">
    <location>
        <begin position="788"/>
        <end position="877"/>
    </location>
</feature>
<dbReference type="InterPro" id="IPR011047">
    <property type="entry name" value="Quinoprotein_ADH-like_sf"/>
</dbReference>